<proteinExistence type="predicted"/>
<name>A0ABS9BLU0_9BACT</name>
<organism evidence="9 10">
    <name type="scientific">Flavihumibacter fluminis</name>
    <dbReference type="NCBI Taxonomy" id="2909236"/>
    <lineage>
        <taxon>Bacteria</taxon>
        <taxon>Pseudomonadati</taxon>
        <taxon>Bacteroidota</taxon>
        <taxon>Chitinophagia</taxon>
        <taxon>Chitinophagales</taxon>
        <taxon>Chitinophagaceae</taxon>
        <taxon>Flavihumibacter</taxon>
    </lineage>
</organism>
<dbReference type="SUPFAM" id="SSF56176">
    <property type="entry name" value="FAD-binding/transporter-associated domain-like"/>
    <property type="match status" value="1"/>
</dbReference>
<evidence type="ECO:0000256" key="6">
    <source>
        <dbReference type="ARBA" id="ARBA00023004"/>
    </source>
</evidence>
<evidence type="ECO:0000256" key="5">
    <source>
        <dbReference type="ARBA" id="ARBA00023002"/>
    </source>
</evidence>
<comment type="caution">
    <text evidence="9">The sequence shown here is derived from an EMBL/GenBank/DDBJ whole genome shotgun (WGS) entry which is preliminary data.</text>
</comment>
<evidence type="ECO:0000256" key="1">
    <source>
        <dbReference type="ARBA" id="ARBA00001974"/>
    </source>
</evidence>
<evidence type="ECO:0000313" key="10">
    <source>
        <dbReference type="Proteomes" id="UP001200145"/>
    </source>
</evidence>
<dbReference type="SUPFAM" id="SSF55103">
    <property type="entry name" value="FAD-linked oxidases, C-terminal domain"/>
    <property type="match status" value="1"/>
</dbReference>
<evidence type="ECO:0000256" key="4">
    <source>
        <dbReference type="ARBA" id="ARBA00022827"/>
    </source>
</evidence>
<sequence>MQPASPHYSFNTLQASLSGDLYFDDSSEHRAVRMAYATDASVYQELPIAVALPREEADLVKLVSFCRDTELPMIPRTAGTSLAGQVVGNGLVIDLSRYMNALLEVNKEEKWVRVQPGIERDVLNELLLPYGLFFGPETSTSNRAMIGGMIGNNSCGLHSMVWGATRDHVLEVKVILSNGEEAVVGALDAAGLESKLTKPGLEGDIYRAMHQLLGDEINQAAIKEGYPDQKVVRRNSGYALDALLDAEPYGGSASFNLCRLIAGSEGTLAMISEAKLNLLELPPTEKGLVCVHCSSLKESLLVNLVAIKHGCYASELVDDVILSFTKNHREQQKNRFFIEGDPAALLMIEFMEQEVEQMQAKAVAFIDELKSLQLGYAYPLLTGSSINKAWELRKAGLGLLRNIQGDAQPVNLIEDCAVAPEDLPHYIEDLQDLLRSMNLKASYYAHAGAGELHVEPLINLKSEEGRIQFRELLARTAAIVKKYKGSLSGEHGDGRLRGEFIPFMMGDRCYELCKETKKIFDPKQLFNPGKITDAPPMDAAFRMPAKPAATKVATHFNFDREGGILALAEKCSGSGDCRKTHRAGGTMCPSYMATRFEKDTTRARANVLRQFLTTDTSAKAFDHEEIHAAMDLCLSCKGCKAECPSSVDVSKLKAEFLQQYYELHGVPLKARLIGEFPALTALASKFPGVYNWSMKQGIFSKSLKKILHMSEHRELPALYKFTLKEWAGKRGTKEAKETGRRVYFFCDEFTNYNDVETGIKCIELLERLGYEVILPKHIESGRTHLSKGLVKRAKEIATKNVQLLEPILADEYPIIGLEPSAILSFRDEYLDLVPASLLEQAKKLAAKSFLVEEFLAKEAASGRIGPAQFHSDKKEIIVHGHCHQKALSSVSYVMEILSIPANYVATAVNSGCCGMAGSFGYDKEHYEVSMQIGELVLFPAVRKQSANTLIAASGTSCRHQIKDGTGRVAMHPVEILYDALVK</sequence>
<evidence type="ECO:0000256" key="3">
    <source>
        <dbReference type="ARBA" id="ARBA00022723"/>
    </source>
</evidence>
<dbReference type="EMBL" id="JAKEVY010000003">
    <property type="protein sequence ID" value="MCF1715958.1"/>
    <property type="molecule type" value="Genomic_DNA"/>
</dbReference>
<feature type="domain" description="FAD-binding PCMH-type" evidence="8">
    <location>
        <begin position="43"/>
        <end position="281"/>
    </location>
</feature>
<dbReference type="Pfam" id="PF02913">
    <property type="entry name" value="FAD-oxidase_C"/>
    <property type="match status" value="1"/>
</dbReference>
<comment type="cofactor">
    <cofactor evidence="1">
        <name>FAD</name>
        <dbReference type="ChEBI" id="CHEBI:57692"/>
    </cofactor>
</comment>
<dbReference type="Proteomes" id="UP001200145">
    <property type="component" value="Unassembled WGS sequence"/>
</dbReference>
<dbReference type="InterPro" id="IPR017900">
    <property type="entry name" value="4Fe4S_Fe_S_CS"/>
</dbReference>
<keyword evidence="4" id="KW-0274">FAD</keyword>
<dbReference type="PANTHER" id="PTHR11748">
    <property type="entry name" value="D-LACTATE DEHYDROGENASE"/>
    <property type="match status" value="1"/>
</dbReference>
<evidence type="ECO:0000256" key="2">
    <source>
        <dbReference type="ARBA" id="ARBA00022630"/>
    </source>
</evidence>
<dbReference type="InterPro" id="IPR016169">
    <property type="entry name" value="FAD-bd_PCMH_sub2"/>
</dbReference>
<evidence type="ECO:0000313" key="9">
    <source>
        <dbReference type="EMBL" id="MCF1715958.1"/>
    </source>
</evidence>
<gene>
    <name evidence="9" type="ORF">L0U88_15060</name>
</gene>
<dbReference type="Pfam" id="PF01565">
    <property type="entry name" value="FAD_binding_4"/>
    <property type="match status" value="1"/>
</dbReference>
<keyword evidence="7" id="KW-0411">Iron-sulfur</keyword>
<protein>
    <submittedName>
        <fullName evidence="9">FAD-binding protein</fullName>
    </submittedName>
</protein>
<keyword evidence="2" id="KW-0285">Flavoprotein</keyword>
<dbReference type="InterPro" id="IPR016164">
    <property type="entry name" value="FAD-linked_Oxase-like_C"/>
</dbReference>
<accession>A0ABS9BLU0</accession>
<dbReference type="InterPro" id="IPR006094">
    <property type="entry name" value="Oxid_FAD_bind_N"/>
</dbReference>
<keyword evidence="10" id="KW-1185">Reference proteome</keyword>
<dbReference type="Gene3D" id="3.30.70.2740">
    <property type="match status" value="1"/>
</dbReference>
<dbReference type="Gene3D" id="3.30.465.10">
    <property type="match status" value="1"/>
</dbReference>
<dbReference type="RefSeq" id="WP_234866903.1">
    <property type="nucleotide sequence ID" value="NZ_JAKEVY010000003.1"/>
</dbReference>
<dbReference type="PANTHER" id="PTHR11748:SF119">
    <property type="entry name" value="D-2-HYDROXYGLUTARATE DEHYDROGENASE"/>
    <property type="match status" value="1"/>
</dbReference>
<keyword evidence="5" id="KW-0560">Oxidoreductase</keyword>
<evidence type="ECO:0000259" key="8">
    <source>
        <dbReference type="PROSITE" id="PS51387"/>
    </source>
</evidence>
<dbReference type="InterPro" id="IPR016171">
    <property type="entry name" value="Vanillyl_alc_oxidase_C-sub2"/>
</dbReference>
<dbReference type="PROSITE" id="PS51387">
    <property type="entry name" value="FAD_PCMH"/>
    <property type="match status" value="1"/>
</dbReference>
<dbReference type="PROSITE" id="PS00198">
    <property type="entry name" value="4FE4S_FER_1"/>
    <property type="match status" value="1"/>
</dbReference>
<dbReference type="InterPro" id="IPR004113">
    <property type="entry name" value="FAD-bd_oxidored_4_C"/>
</dbReference>
<reference evidence="9 10" key="1">
    <citation type="submission" date="2022-01" db="EMBL/GenBank/DDBJ databases">
        <title>Flavihumibacter sp. nov., isolated from sediment of a river.</title>
        <authorList>
            <person name="Liu H."/>
        </authorList>
    </citation>
    <scope>NUCLEOTIDE SEQUENCE [LARGE SCALE GENOMIC DNA]</scope>
    <source>
        <strain evidence="9 10">RY-1</strain>
    </source>
</reference>
<evidence type="ECO:0000256" key="7">
    <source>
        <dbReference type="ARBA" id="ARBA00023014"/>
    </source>
</evidence>
<keyword evidence="6" id="KW-0408">Iron</keyword>
<dbReference type="SUPFAM" id="SSF46548">
    <property type="entry name" value="alpha-helical ferredoxin"/>
    <property type="match status" value="1"/>
</dbReference>
<dbReference type="Gene3D" id="1.10.45.10">
    <property type="entry name" value="Vanillyl-alcohol Oxidase, Chain A, domain 4"/>
    <property type="match status" value="1"/>
</dbReference>
<dbReference type="InterPro" id="IPR016166">
    <property type="entry name" value="FAD-bd_PCMH"/>
</dbReference>
<keyword evidence="3" id="KW-0479">Metal-binding</keyword>
<dbReference type="Pfam" id="PF13534">
    <property type="entry name" value="Fer4_17"/>
    <property type="match status" value="1"/>
</dbReference>
<dbReference type="InterPro" id="IPR036318">
    <property type="entry name" value="FAD-bd_PCMH-like_sf"/>
</dbReference>